<dbReference type="Proteomes" id="UP000777265">
    <property type="component" value="Unassembled WGS sequence"/>
</dbReference>
<gene>
    <name evidence="2" type="ORF">GXY80_04990</name>
</gene>
<dbReference type="PANTHER" id="PTHR36111">
    <property type="entry name" value="INNER MEMBRANE PROTEIN-RELATED"/>
    <property type="match status" value="1"/>
</dbReference>
<feature type="transmembrane region" description="Helical" evidence="1">
    <location>
        <begin position="182"/>
        <end position="201"/>
    </location>
</feature>
<dbReference type="AlphaFoldDB" id="A0A971M306"/>
<name>A0A971M306_9BACT</name>
<feature type="transmembrane region" description="Helical" evidence="1">
    <location>
        <begin position="140"/>
        <end position="170"/>
    </location>
</feature>
<accession>A0A971M306</accession>
<dbReference type="Pfam" id="PF04474">
    <property type="entry name" value="DUF554"/>
    <property type="match status" value="1"/>
</dbReference>
<evidence type="ECO:0000313" key="3">
    <source>
        <dbReference type="Proteomes" id="UP000777265"/>
    </source>
</evidence>
<proteinExistence type="predicted"/>
<evidence type="ECO:0000313" key="2">
    <source>
        <dbReference type="EMBL" id="NLW34823.1"/>
    </source>
</evidence>
<evidence type="ECO:0000256" key="1">
    <source>
        <dbReference type="SAM" id="Phobius"/>
    </source>
</evidence>
<feature type="transmembrane region" description="Helical" evidence="1">
    <location>
        <begin position="97"/>
        <end position="120"/>
    </location>
</feature>
<dbReference type="EMBL" id="JAAYEE010000083">
    <property type="protein sequence ID" value="NLW34823.1"/>
    <property type="molecule type" value="Genomic_DNA"/>
</dbReference>
<keyword evidence="1" id="KW-0472">Membrane</keyword>
<sequence length="225" mass="23064">MILAGTIVNTGAIVAGSLIGLMAGKSLPERVKTILMQTLGLSTSLIGLQMALSSRDVIPTIGCLLLGALTGELLKIEDRLERIGLWLKGQIHSDSPSFAEGFVTTSLLYCTGAMVIVGSIQDGTTGNATTLYVKAMLDGVASAAFASTLGIGVIFSAASVFLVQGTITLLASRLAFLQEPAVLSAVTPTGGLLIVAIAINLLGAVKIRIGNLVPALGYAIVWALI</sequence>
<feature type="transmembrane region" description="Helical" evidence="1">
    <location>
        <begin position="6"/>
        <end position="22"/>
    </location>
</feature>
<comment type="caution">
    <text evidence="2">The sequence shown here is derived from an EMBL/GenBank/DDBJ whole genome shotgun (WGS) entry which is preliminary data.</text>
</comment>
<keyword evidence="1" id="KW-1133">Transmembrane helix</keyword>
<dbReference type="InterPro" id="IPR007563">
    <property type="entry name" value="DUF554"/>
</dbReference>
<organism evidence="2 3">
    <name type="scientific">Syntrophorhabdus aromaticivorans</name>
    <dbReference type="NCBI Taxonomy" id="328301"/>
    <lineage>
        <taxon>Bacteria</taxon>
        <taxon>Pseudomonadati</taxon>
        <taxon>Thermodesulfobacteriota</taxon>
        <taxon>Syntrophorhabdia</taxon>
        <taxon>Syntrophorhabdales</taxon>
        <taxon>Syntrophorhabdaceae</taxon>
        <taxon>Syntrophorhabdus</taxon>
    </lineage>
</organism>
<keyword evidence="1" id="KW-0812">Transmembrane</keyword>
<reference evidence="2" key="2">
    <citation type="submission" date="2020-01" db="EMBL/GenBank/DDBJ databases">
        <authorList>
            <person name="Campanaro S."/>
        </authorList>
    </citation>
    <scope>NUCLEOTIDE SEQUENCE</scope>
    <source>
        <strain evidence="2">AS06rmzACSIP_7</strain>
    </source>
</reference>
<reference evidence="2" key="1">
    <citation type="journal article" date="2020" name="Biotechnol. Biofuels">
        <title>New insights from the biogas microbiome by comprehensive genome-resolved metagenomics of nearly 1600 species originating from multiple anaerobic digesters.</title>
        <authorList>
            <person name="Campanaro S."/>
            <person name="Treu L."/>
            <person name="Rodriguez-R L.M."/>
            <person name="Kovalovszki A."/>
            <person name="Ziels R.M."/>
            <person name="Maus I."/>
            <person name="Zhu X."/>
            <person name="Kougias P.G."/>
            <person name="Basile A."/>
            <person name="Luo G."/>
            <person name="Schluter A."/>
            <person name="Konstantinidis K.T."/>
            <person name="Angelidaki I."/>
        </authorList>
    </citation>
    <scope>NUCLEOTIDE SEQUENCE</scope>
    <source>
        <strain evidence="2">AS06rmzACSIP_7</strain>
    </source>
</reference>
<protein>
    <submittedName>
        <fullName evidence="2">DUF554 domain-containing protein</fullName>
    </submittedName>
</protein>
<dbReference type="PANTHER" id="PTHR36111:SF2">
    <property type="entry name" value="INNER MEMBRANE PROTEIN"/>
    <property type="match status" value="1"/>
</dbReference>